<keyword evidence="16" id="KW-1185">Reference proteome</keyword>
<evidence type="ECO:0000256" key="4">
    <source>
        <dbReference type="ARBA" id="ARBA00022763"/>
    </source>
</evidence>
<comment type="subcellular location">
    <subcellularLocation>
        <location evidence="1">Nucleus</location>
    </subcellularLocation>
</comment>
<dbReference type="AlphaFoldDB" id="A0AAV6V7U9"/>
<evidence type="ECO:0000256" key="10">
    <source>
        <dbReference type="ARBA" id="ARBA00023295"/>
    </source>
</evidence>
<accession>A0AAV6V7U9</accession>
<dbReference type="InterPro" id="IPR012904">
    <property type="entry name" value="OGG_N"/>
</dbReference>
<dbReference type="FunFam" id="1.10.1670.10:FF:000005">
    <property type="entry name" value="N-glycosylase/DNA lyase OGG1"/>
    <property type="match status" value="1"/>
</dbReference>
<evidence type="ECO:0000256" key="2">
    <source>
        <dbReference type="ARBA" id="ARBA00010679"/>
    </source>
</evidence>
<keyword evidence="8" id="KW-0539">Nucleus</keyword>
<dbReference type="SUPFAM" id="SSF48150">
    <property type="entry name" value="DNA-glycosylase"/>
    <property type="match status" value="1"/>
</dbReference>
<dbReference type="EMBL" id="JAFNEN010000144">
    <property type="protein sequence ID" value="KAG8192143.1"/>
    <property type="molecule type" value="Genomic_DNA"/>
</dbReference>
<dbReference type="InterPro" id="IPR023170">
    <property type="entry name" value="HhH_base_excis_C"/>
</dbReference>
<evidence type="ECO:0000256" key="3">
    <source>
        <dbReference type="ARBA" id="ARBA00012720"/>
    </source>
</evidence>
<proteinExistence type="inferred from homology"/>
<evidence type="ECO:0000256" key="5">
    <source>
        <dbReference type="ARBA" id="ARBA00022801"/>
    </source>
</evidence>
<dbReference type="GO" id="GO:0006285">
    <property type="term" value="P:base-excision repair, AP site formation"/>
    <property type="evidence" value="ECO:0007669"/>
    <property type="project" value="TreeGrafter"/>
</dbReference>
<dbReference type="GO" id="GO:0034039">
    <property type="term" value="F:8-oxo-7,8-dihydroguanine DNA N-glycosylase activity"/>
    <property type="evidence" value="ECO:0007669"/>
    <property type="project" value="TreeGrafter"/>
</dbReference>
<evidence type="ECO:0000256" key="13">
    <source>
        <dbReference type="ARBA" id="ARBA00073127"/>
    </source>
</evidence>
<dbReference type="PANTHER" id="PTHR10242:SF2">
    <property type="entry name" value="N-GLYCOSYLASE_DNA LYASE"/>
    <property type="match status" value="1"/>
</dbReference>
<dbReference type="PANTHER" id="PTHR10242">
    <property type="entry name" value="8-OXOGUANINE DNA GLYCOSYLASE"/>
    <property type="match status" value="1"/>
</dbReference>
<protein>
    <recommendedName>
        <fullName evidence="13">N-glycosylase/DNA lyase</fullName>
        <ecNumber evidence="3">4.2.99.18</ecNumber>
    </recommendedName>
</protein>
<evidence type="ECO:0000256" key="11">
    <source>
        <dbReference type="ARBA" id="ARBA00025652"/>
    </source>
</evidence>
<dbReference type="Proteomes" id="UP000827092">
    <property type="component" value="Unassembled WGS sequence"/>
</dbReference>
<dbReference type="InterPro" id="IPR003265">
    <property type="entry name" value="HhH-GPD_domain"/>
</dbReference>
<keyword evidence="5" id="KW-0378">Hydrolase</keyword>
<dbReference type="EC" id="4.2.99.18" evidence="3"/>
<name>A0AAV6V7U9_9ARAC</name>
<dbReference type="Pfam" id="PF00730">
    <property type="entry name" value="HhH-GPD"/>
    <property type="match status" value="1"/>
</dbReference>
<dbReference type="InterPro" id="IPR011257">
    <property type="entry name" value="DNA_glycosylase"/>
</dbReference>
<comment type="function">
    <text evidence="11">DNA repair enzyme that incises DNA at 8-oxoG residues. Excises 7,8-dihydro-8-oxoguanine and 2,6-diamino-4-hydroxy-5-N-methylformamidopyrimidine (FAPY) from damaged DNA. Has a beta-lyase activity that nicks DNA 3' to the lesion.</text>
</comment>
<feature type="domain" description="HhH-GPD" evidence="14">
    <location>
        <begin position="154"/>
        <end position="327"/>
    </location>
</feature>
<evidence type="ECO:0000256" key="12">
    <source>
        <dbReference type="ARBA" id="ARBA00044632"/>
    </source>
</evidence>
<evidence type="ECO:0000256" key="6">
    <source>
        <dbReference type="ARBA" id="ARBA00023204"/>
    </source>
</evidence>
<gene>
    <name evidence="15" type="ORF">JTE90_027786</name>
</gene>
<dbReference type="Gene3D" id="3.30.310.40">
    <property type="match status" value="1"/>
</dbReference>
<dbReference type="FunFam" id="1.10.340.30:FF:000006">
    <property type="entry name" value="N-glycosylase/DNA lyase isoform X2"/>
    <property type="match status" value="1"/>
</dbReference>
<evidence type="ECO:0000259" key="14">
    <source>
        <dbReference type="SMART" id="SM00478"/>
    </source>
</evidence>
<evidence type="ECO:0000313" key="15">
    <source>
        <dbReference type="EMBL" id="KAG8192143.1"/>
    </source>
</evidence>
<evidence type="ECO:0000313" key="16">
    <source>
        <dbReference type="Proteomes" id="UP000827092"/>
    </source>
</evidence>
<comment type="similarity">
    <text evidence="2">Belongs to the type-1 OGG1 family.</text>
</comment>
<dbReference type="Pfam" id="PF07934">
    <property type="entry name" value="OGG_N"/>
    <property type="match status" value="1"/>
</dbReference>
<keyword evidence="6" id="KW-0234">DNA repair</keyword>
<dbReference type="GO" id="GO:0006289">
    <property type="term" value="P:nucleotide-excision repair"/>
    <property type="evidence" value="ECO:0007669"/>
    <property type="project" value="InterPro"/>
</dbReference>
<evidence type="ECO:0000256" key="7">
    <source>
        <dbReference type="ARBA" id="ARBA00023239"/>
    </source>
</evidence>
<comment type="caution">
    <text evidence="15">The sequence shown here is derived from an EMBL/GenBank/DDBJ whole genome shotgun (WGS) entry which is preliminary data.</text>
</comment>
<keyword evidence="4" id="KW-0227">DNA damage</keyword>
<dbReference type="CDD" id="cd00056">
    <property type="entry name" value="ENDO3c"/>
    <property type="match status" value="1"/>
</dbReference>
<dbReference type="GO" id="GO:0003684">
    <property type="term" value="F:damaged DNA binding"/>
    <property type="evidence" value="ECO:0007669"/>
    <property type="project" value="InterPro"/>
</dbReference>
<keyword evidence="10" id="KW-0326">Glycosidase</keyword>
<dbReference type="SUPFAM" id="SSF55945">
    <property type="entry name" value="TATA-box binding protein-like"/>
    <property type="match status" value="1"/>
</dbReference>
<dbReference type="InterPro" id="IPR052054">
    <property type="entry name" value="Oxidative_DNA_repair_enzyme"/>
</dbReference>
<dbReference type="GO" id="GO:0005634">
    <property type="term" value="C:nucleus"/>
    <property type="evidence" value="ECO:0007669"/>
    <property type="project" value="UniProtKB-SubCell"/>
</dbReference>
<reference evidence="15 16" key="1">
    <citation type="journal article" date="2022" name="Nat. Ecol. Evol.">
        <title>A masculinizing supergene underlies an exaggerated male reproductive morph in a spider.</title>
        <authorList>
            <person name="Hendrickx F."/>
            <person name="De Corte Z."/>
            <person name="Sonet G."/>
            <person name="Van Belleghem S.M."/>
            <person name="Kostlbacher S."/>
            <person name="Vangestel C."/>
        </authorList>
    </citation>
    <scope>NUCLEOTIDE SEQUENCE [LARGE SCALE GENOMIC DNA]</scope>
    <source>
        <strain evidence="15">W744_W776</strain>
    </source>
</reference>
<dbReference type="SMART" id="SM00478">
    <property type="entry name" value="ENDO3c"/>
    <property type="match status" value="1"/>
</dbReference>
<organism evidence="15 16">
    <name type="scientific">Oedothorax gibbosus</name>
    <dbReference type="NCBI Taxonomy" id="931172"/>
    <lineage>
        <taxon>Eukaryota</taxon>
        <taxon>Metazoa</taxon>
        <taxon>Ecdysozoa</taxon>
        <taxon>Arthropoda</taxon>
        <taxon>Chelicerata</taxon>
        <taxon>Arachnida</taxon>
        <taxon>Araneae</taxon>
        <taxon>Araneomorphae</taxon>
        <taxon>Entelegynae</taxon>
        <taxon>Araneoidea</taxon>
        <taxon>Linyphiidae</taxon>
        <taxon>Erigoninae</taxon>
        <taxon>Oedothorax</taxon>
    </lineage>
</organism>
<sequence length="335" mass="38678">MWKKLSCSFAELNLDITLGGGQSFRWSKSVEGEWLGAIYGHICSLKRDTNGNLLYQFHTPIKNTLQNDKELPPAKRQRKAKSKVQNTVPLKKEESPLKYHENILKEYFNLNFPLVENYDSWSELDENFKKVSQKYKGIRILRQDPVENLFSFICSTNNNIPRITSMVEKLCLNYGEKIGDVNGQEFHDFPKIDRLAKPDVEQELRQMGFGYRAKYIHQTAKVLQNEKPEGWLQNLRKVTYKEAHNALISLPGVGAKVADCVCLMSLDKYEAIPIDTHIWQVTVKDYIPKFKAAKTLTGQIYQEVGDFYRERFGDCAGWANTVLFASDLKMFKDSK</sequence>
<evidence type="ECO:0000256" key="8">
    <source>
        <dbReference type="ARBA" id="ARBA00023242"/>
    </source>
</evidence>
<comment type="catalytic activity">
    <reaction evidence="12">
        <text>2'-deoxyribonucleotide-(2'-deoxyribose 5'-phosphate)-2'-deoxyribonucleotide-DNA = a 3'-end 2'-deoxyribonucleotide-(2,3-dehydro-2,3-deoxyribose 5'-phosphate)-DNA + a 5'-end 5'-phospho-2'-deoxyribonucleoside-DNA + H(+)</text>
        <dbReference type="Rhea" id="RHEA:66592"/>
        <dbReference type="Rhea" id="RHEA-COMP:13180"/>
        <dbReference type="Rhea" id="RHEA-COMP:16897"/>
        <dbReference type="Rhea" id="RHEA-COMP:17067"/>
        <dbReference type="ChEBI" id="CHEBI:15378"/>
        <dbReference type="ChEBI" id="CHEBI:136412"/>
        <dbReference type="ChEBI" id="CHEBI:157695"/>
        <dbReference type="ChEBI" id="CHEBI:167181"/>
        <dbReference type="EC" id="4.2.99.18"/>
    </reaction>
</comment>
<dbReference type="GO" id="GO:0140078">
    <property type="term" value="F:class I DNA-(apurinic or apyrimidinic site) endonuclease activity"/>
    <property type="evidence" value="ECO:0007669"/>
    <property type="project" value="UniProtKB-EC"/>
</dbReference>
<keyword evidence="7" id="KW-0456">Lyase</keyword>
<evidence type="ECO:0000256" key="1">
    <source>
        <dbReference type="ARBA" id="ARBA00004123"/>
    </source>
</evidence>
<dbReference type="Gene3D" id="1.10.1670.10">
    <property type="entry name" value="Helix-hairpin-Helix base-excision DNA repair enzymes (C-terminal)"/>
    <property type="match status" value="1"/>
</dbReference>
<keyword evidence="9" id="KW-0511">Multifunctional enzyme</keyword>
<dbReference type="Gene3D" id="1.10.340.30">
    <property type="entry name" value="Hypothetical protein, domain 2"/>
    <property type="match status" value="1"/>
</dbReference>
<evidence type="ECO:0000256" key="9">
    <source>
        <dbReference type="ARBA" id="ARBA00023268"/>
    </source>
</evidence>